<evidence type="ECO:0008006" key="2">
    <source>
        <dbReference type="Google" id="ProtNLM"/>
    </source>
</evidence>
<reference evidence="1" key="1">
    <citation type="journal article" date="2005" name="Proc. Natl. Acad. Sci. U.S.A.">
        <title>An ancestral oomycete locus contains late blight avirulence gene Avr3a, encoding a protein that is recognized in the host cytoplasm.</title>
        <authorList>
            <person name="Armstrong M.R."/>
            <person name="Whisson S.C."/>
            <person name="Pritchard L."/>
            <person name="Bos J.I.B."/>
            <person name="Venter E."/>
            <person name="Avrova A.O."/>
            <person name="Rehmany A.P."/>
            <person name="Bohme U."/>
            <person name="Brooks K."/>
            <person name="Cherevach I."/>
            <person name="Hamlin N."/>
            <person name="White B."/>
            <person name="Fraser A."/>
            <person name="Lord A."/>
            <person name="Quail M.A."/>
            <person name="Churcher C."/>
            <person name="Hall N."/>
            <person name="Berriman M."/>
            <person name="Kamoun S."/>
            <person name="Beyon J.L."/>
            <person name="Birch P.R.J."/>
        </authorList>
    </citation>
    <scope>NUCLEOTIDE SEQUENCE</scope>
</reference>
<organism evidence="1">
    <name type="scientific">Phytophthora infestans</name>
    <name type="common">Potato late blight agent</name>
    <name type="synonym">Botrytis infestans</name>
    <dbReference type="NCBI Taxonomy" id="4787"/>
    <lineage>
        <taxon>Eukaryota</taxon>
        <taxon>Sar</taxon>
        <taxon>Stramenopiles</taxon>
        <taxon>Oomycota</taxon>
        <taxon>Peronosporomycetes</taxon>
        <taxon>Peronosporales</taxon>
        <taxon>Peronosporaceae</taxon>
        <taxon>Phytophthora</taxon>
    </lineage>
</organism>
<sequence>MLSETLFPPNLQSLSLDVIGYVVERRRVQKDRLGSFIFTQNHSSRSGLSQPVHGTEMDPNCMKKLTTQTKNNIAHLSGRSDRKRHASRKLMKQRKLQAQYRIRQKTRVKKIEDTVQRLRDEIPCLRSLRNMFFIGISSDITMQVVVAEYFRVFRQGF</sequence>
<dbReference type="EMBL" id="AJ893356">
    <property type="protein sequence ID" value="CAI72291.1"/>
    <property type="molecule type" value="Genomic_DNA"/>
</dbReference>
<dbReference type="AlphaFoldDB" id="Q572I4"/>
<accession>Q572I4</accession>
<name>Q572I4_PHYIN</name>
<proteinExistence type="predicted"/>
<gene>
    <name evidence="1" type="ORF">PI35.0420c</name>
</gene>
<evidence type="ECO:0000313" key="1">
    <source>
        <dbReference type="EMBL" id="CAI72291.1"/>
    </source>
</evidence>
<protein>
    <recommendedName>
        <fullName evidence="2">BZIP domain-containing protein</fullName>
    </recommendedName>
</protein>